<protein>
    <submittedName>
        <fullName evidence="2">tRNA (Adenosine(37)-N6)-threonylcarbamoyltransferase complex dimerization subunit type 1 TsaB</fullName>
    </submittedName>
</protein>
<feature type="domain" description="Gcp-like" evidence="1">
    <location>
        <begin position="32"/>
        <end position="225"/>
    </location>
</feature>
<dbReference type="EMBL" id="CP025746">
    <property type="protein sequence ID" value="QAA31461.1"/>
    <property type="molecule type" value="Genomic_DNA"/>
</dbReference>
<organism evidence="2 3">
    <name type="scientific">Clostridium manihotivorum</name>
    <dbReference type="NCBI Taxonomy" id="2320868"/>
    <lineage>
        <taxon>Bacteria</taxon>
        <taxon>Bacillati</taxon>
        <taxon>Bacillota</taxon>
        <taxon>Clostridia</taxon>
        <taxon>Eubacteriales</taxon>
        <taxon>Clostridiaceae</taxon>
        <taxon>Clostridium</taxon>
    </lineage>
</organism>
<dbReference type="Pfam" id="PF00814">
    <property type="entry name" value="TsaD"/>
    <property type="match status" value="1"/>
</dbReference>
<dbReference type="PANTHER" id="PTHR11735:SF11">
    <property type="entry name" value="TRNA THREONYLCARBAMOYLADENOSINE BIOSYNTHESIS PROTEIN TSAB"/>
    <property type="match status" value="1"/>
</dbReference>
<dbReference type="RefSeq" id="WP_128212274.1">
    <property type="nucleotide sequence ID" value="NZ_CP025746.1"/>
</dbReference>
<dbReference type="Gene3D" id="3.30.420.40">
    <property type="match status" value="2"/>
</dbReference>
<evidence type="ECO:0000313" key="2">
    <source>
        <dbReference type="EMBL" id="QAA31461.1"/>
    </source>
</evidence>
<dbReference type="NCBIfam" id="TIGR03725">
    <property type="entry name" value="T6A_YeaZ"/>
    <property type="match status" value="1"/>
</dbReference>
<evidence type="ECO:0000313" key="3">
    <source>
        <dbReference type="Proteomes" id="UP000286268"/>
    </source>
</evidence>
<dbReference type="KEGG" id="cmah:C1I91_07325"/>
<dbReference type="GO" id="GO:0005829">
    <property type="term" value="C:cytosol"/>
    <property type="evidence" value="ECO:0007669"/>
    <property type="project" value="TreeGrafter"/>
</dbReference>
<proteinExistence type="predicted"/>
<dbReference type="InterPro" id="IPR022496">
    <property type="entry name" value="T6A_TsaB"/>
</dbReference>
<accession>A0A3R5QSQ3</accession>
<keyword evidence="2" id="KW-0808">Transferase</keyword>
<reference evidence="2 3" key="1">
    <citation type="submission" date="2018-01" db="EMBL/GenBank/DDBJ databases">
        <title>Genome Sequencing and Assembly of Anaerobacter polyendosporus strain CT4.</title>
        <authorList>
            <person name="Tachaapaikoon C."/>
            <person name="Sutheeworapong S."/>
            <person name="Jenjaroenpun P."/>
            <person name="Wongsurawat T."/>
            <person name="Nookeaw I."/>
            <person name="Cheawchanlertfa P."/>
            <person name="Kosugi A."/>
            <person name="Cheevadhanarak S."/>
            <person name="Ratanakhanokchai K."/>
        </authorList>
    </citation>
    <scope>NUCLEOTIDE SEQUENCE [LARGE SCALE GENOMIC DNA]</scope>
    <source>
        <strain evidence="2 3">CT4</strain>
    </source>
</reference>
<dbReference type="SUPFAM" id="SSF53067">
    <property type="entry name" value="Actin-like ATPase domain"/>
    <property type="match status" value="2"/>
</dbReference>
<dbReference type="InterPro" id="IPR000905">
    <property type="entry name" value="Gcp-like_dom"/>
</dbReference>
<dbReference type="OrthoDB" id="9784166at2"/>
<sequence>MIVLSVDSSSNSATVALVANKSVIGEINITDKKQHSEVLMTMIDSALKLCGLTIDQIDGYVVSKGPGSFTGLRIGMATIKGLSLGSNKPTVSVSNLDGLAYNVITHKGLICPIMDALRGNVYTSFYENSNGELKRLTDYMILSIDELITRCIEDNRPVIFVGDGTEKHRSTIESALKNSVFAPPHLNYARASTLGLIGINLLEEGICDEVDAAPFYLRKSQAEREYDKKMGLE</sequence>
<keyword evidence="3" id="KW-1185">Reference proteome</keyword>
<name>A0A3R5QSQ3_9CLOT</name>
<dbReference type="GO" id="GO:0002949">
    <property type="term" value="P:tRNA threonylcarbamoyladenosine modification"/>
    <property type="evidence" value="ECO:0007669"/>
    <property type="project" value="InterPro"/>
</dbReference>
<dbReference type="AlphaFoldDB" id="A0A3R5QSQ3"/>
<dbReference type="GO" id="GO:0016740">
    <property type="term" value="F:transferase activity"/>
    <property type="evidence" value="ECO:0007669"/>
    <property type="project" value="UniProtKB-KW"/>
</dbReference>
<dbReference type="InterPro" id="IPR043129">
    <property type="entry name" value="ATPase_NBD"/>
</dbReference>
<evidence type="ECO:0000259" key="1">
    <source>
        <dbReference type="Pfam" id="PF00814"/>
    </source>
</evidence>
<dbReference type="CDD" id="cd24032">
    <property type="entry name" value="ASKHA_NBD_TsaB"/>
    <property type="match status" value="1"/>
</dbReference>
<gene>
    <name evidence="2" type="primary">tsaB</name>
    <name evidence="2" type="ORF">C1I91_07325</name>
</gene>
<dbReference type="PANTHER" id="PTHR11735">
    <property type="entry name" value="TRNA N6-ADENOSINE THREONYLCARBAMOYLTRANSFERASE"/>
    <property type="match status" value="1"/>
</dbReference>
<dbReference type="Proteomes" id="UP000286268">
    <property type="component" value="Chromosome"/>
</dbReference>